<evidence type="ECO:0000313" key="6">
    <source>
        <dbReference type="EMBL" id="KAJ7652639.1"/>
    </source>
</evidence>
<evidence type="ECO:0000256" key="4">
    <source>
        <dbReference type="PROSITE-ProRule" id="PRU00134"/>
    </source>
</evidence>
<keyword evidence="7" id="KW-1185">Reference proteome</keyword>
<dbReference type="SUPFAM" id="SSF144232">
    <property type="entry name" value="HIT/MYND zinc finger-like"/>
    <property type="match status" value="1"/>
</dbReference>
<comment type="caution">
    <text evidence="6">The sequence shown here is derived from an EMBL/GenBank/DDBJ whole genome shotgun (WGS) entry which is preliminary data.</text>
</comment>
<keyword evidence="1" id="KW-0479">Metal-binding</keyword>
<dbReference type="AlphaFoldDB" id="A0AAD7G0A9"/>
<feature type="non-terminal residue" evidence="6">
    <location>
        <position position="1"/>
    </location>
</feature>
<organism evidence="6 7">
    <name type="scientific">Mycena rosella</name>
    <name type="common">Pink bonnet</name>
    <name type="synonym">Agaricus rosellus</name>
    <dbReference type="NCBI Taxonomy" id="1033263"/>
    <lineage>
        <taxon>Eukaryota</taxon>
        <taxon>Fungi</taxon>
        <taxon>Dikarya</taxon>
        <taxon>Basidiomycota</taxon>
        <taxon>Agaricomycotina</taxon>
        <taxon>Agaricomycetes</taxon>
        <taxon>Agaricomycetidae</taxon>
        <taxon>Agaricales</taxon>
        <taxon>Marasmiineae</taxon>
        <taxon>Mycenaceae</taxon>
        <taxon>Mycena</taxon>
    </lineage>
</organism>
<evidence type="ECO:0000259" key="5">
    <source>
        <dbReference type="PROSITE" id="PS50865"/>
    </source>
</evidence>
<accession>A0AAD7G0A9</accession>
<protein>
    <recommendedName>
        <fullName evidence="5">MYND-type domain-containing protein</fullName>
    </recommendedName>
</protein>
<evidence type="ECO:0000256" key="3">
    <source>
        <dbReference type="ARBA" id="ARBA00022833"/>
    </source>
</evidence>
<evidence type="ECO:0000313" key="7">
    <source>
        <dbReference type="Proteomes" id="UP001221757"/>
    </source>
</evidence>
<dbReference type="GO" id="GO:0008270">
    <property type="term" value="F:zinc ion binding"/>
    <property type="evidence" value="ECO:0007669"/>
    <property type="project" value="UniProtKB-KW"/>
</dbReference>
<proteinExistence type="predicted"/>
<sequence>MHSALALKHLTKLPTALRKRAMAAAGGDTEELRALTAVKPSTTNASHILPLYYAGLDDSAIPSLVAQLDCSEDLPLLTRRLSRIVLCLQGLLLLDSKDSLPGPSSVWPHIWRRVWPWLDFLNIHRDTLPQLPNISYIHPLSLVNVLGKNEETAKLIHLTPGFRILAFRFWTLSFDQTHLVSIQGAFEVFCVYMQNCLLTITEDHDFEEAIEGSGGSRTSLARLLVNHVKCAVQSTVISPGVFSMRGVIGLLQARCDMDASFRKILIDEGIVAVFTAAACRFASPPFSAHDNLFNVSFAIKYYLRTAFGHKIVTQAVRSGLLRALLTWGRMIPPKPQSLQQLDDILTILSGSFVYLSVLLQLKTSIDELDIPIDGHTFRGFPVSDRWEALWSLLESRWALMKVYMAREEPSVKSACNNVACSIIRPRSEFQCCSACRESRYCSRACQIHDWRRGGHREMCGWSLDDNADSATKRDRSFLRVLLHEDYLKLQNRILRDQLAFLRSSPGTAFYVKFDYCTPYGDCAASVEAASAFPLDNVMWQHEIARARESGGRLQTHVMRLADGGCDAVWVFSLCAAKAERTR</sequence>
<dbReference type="PROSITE" id="PS01360">
    <property type="entry name" value="ZF_MYND_1"/>
    <property type="match status" value="1"/>
</dbReference>
<evidence type="ECO:0000256" key="1">
    <source>
        <dbReference type="ARBA" id="ARBA00022723"/>
    </source>
</evidence>
<feature type="domain" description="MYND-type" evidence="5">
    <location>
        <begin position="412"/>
        <end position="459"/>
    </location>
</feature>
<gene>
    <name evidence="6" type="ORF">B0H17DRAFT_1186443</name>
</gene>
<keyword evidence="2 4" id="KW-0863">Zinc-finger</keyword>
<dbReference type="InterPro" id="IPR002893">
    <property type="entry name" value="Znf_MYND"/>
</dbReference>
<name>A0AAD7G0A9_MYCRO</name>
<dbReference type="Proteomes" id="UP001221757">
    <property type="component" value="Unassembled WGS sequence"/>
</dbReference>
<dbReference type="PROSITE" id="PS50865">
    <property type="entry name" value="ZF_MYND_2"/>
    <property type="match status" value="1"/>
</dbReference>
<reference evidence="6" key="1">
    <citation type="submission" date="2023-03" db="EMBL/GenBank/DDBJ databases">
        <title>Massive genome expansion in bonnet fungi (Mycena s.s.) driven by repeated elements and novel gene families across ecological guilds.</title>
        <authorList>
            <consortium name="Lawrence Berkeley National Laboratory"/>
            <person name="Harder C.B."/>
            <person name="Miyauchi S."/>
            <person name="Viragh M."/>
            <person name="Kuo A."/>
            <person name="Thoen E."/>
            <person name="Andreopoulos B."/>
            <person name="Lu D."/>
            <person name="Skrede I."/>
            <person name="Drula E."/>
            <person name="Henrissat B."/>
            <person name="Morin E."/>
            <person name="Kohler A."/>
            <person name="Barry K."/>
            <person name="LaButti K."/>
            <person name="Morin E."/>
            <person name="Salamov A."/>
            <person name="Lipzen A."/>
            <person name="Mereny Z."/>
            <person name="Hegedus B."/>
            <person name="Baldrian P."/>
            <person name="Stursova M."/>
            <person name="Weitz H."/>
            <person name="Taylor A."/>
            <person name="Grigoriev I.V."/>
            <person name="Nagy L.G."/>
            <person name="Martin F."/>
            <person name="Kauserud H."/>
        </authorList>
    </citation>
    <scope>NUCLEOTIDE SEQUENCE</scope>
    <source>
        <strain evidence="6">CBHHK067</strain>
    </source>
</reference>
<evidence type="ECO:0000256" key="2">
    <source>
        <dbReference type="ARBA" id="ARBA00022771"/>
    </source>
</evidence>
<keyword evidence="3" id="KW-0862">Zinc</keyword>
<dbReference type="Gene3D" id="6.10.140.2220">
    <property type="match status" value="1"/>
</dbReference>
<dbReference type="EMBL" id="JARKIE010000344">
    <property type="protein sequence ID" value="KAJ7652639.1"/>
    <property type="molecule type" value="Genomic_DNA"/>
</dbReference>